<evidence type="ECO:0000313" key="4">
    <source>
        <dbReference type="Proteomes" id="UP000620633"/>
    </source>
</evidence>
<dbReference type="CDD" id="cd01949">
    <property type="entry name" value="GGDEF"/>
    <property type="match status" value="1"/>
</dbReference>
<dbReference type="SUPFAM" id="SSF55073">
    <property type="entry name" value="Nucleotide cyclase"/>
    <property type="match status" value="1"/>
</dbReference>
<dbReference type="EMBL" id="BMQO01000033">
    <property type="protein sequence ID" value="GGS42291.1"/>
    <property type="molecule type" value="Genomic_DNA"/>
</dbReference>
<feature type="transmembrane region" description="Helical" evidence="1">
    <location>
        <begin position="28"/>
        <end position="44"/>
    </location>
</feature>
<dbReference type="Pfam" id="PF00990">
    <property type="entry name" value="GGDEF"/>
    <property type="match status" value="1"/>
</dbReference>
<organism evidence="3 4">
    <name type="scientific">Deinococcus knuensis</name>
    <dbReference type="NCBI Taxonomy" id="1837380"/>
    <lineage>
        <taxon>Bacteria</taxon>
        <taxon>Thermotogati</taxon>
        <taxon>Deinococcota</taxon>
        <taxon>Deinococci</taxon>
        <taxon>Deinococcales</taxon>
        <taxon>Deinococcaceae</taxon>
        <taxon>Deinococcus</taxon>
    </lineage>
</organism>
<dbReference type="PANTHER" id="PTHR45138">
    <property type="entry name" value="REGULATORY COMPONENTS OF SENSORY TRANSDUCTION SYSTEM"/>
    <property type="match status" value="1"/>
</dbReference>
<keyword evidence="1" id="KW-0812">Transmembrane</keyword>
<dbReference type="PROSITE" id="PS50887">
    <property type="entry name" value="GGDEF"/>
    <property type="match status" value="1"/>
</dbReference>
<reference evidence="4" key="1">
    <citation type="journal article" date="2019" name="Int. J. Syst. Evol. Microbiol.">
        <title>The Global Catalogue of Microorganisms (GCM) 10K type strain sequencing project: providing services to taxonomists for standard genome sequencing and annotation.</title>
        <authorList>
            <consortium name="The Broad Institute Genomics Platform"/>
            <consortium name="The Broad Institute Genome Sequencing Center for Infectious Disease"/>
            <person name="Wu L."/>
            <person name="Ma J."/>
        </authorList>
    </citation>
    <scope>NUCLEOTIDE SEQUENCE [LARGE SCALE GENOMIC DNA]</scope>
    <source>
        <strain evidence="4">JCM 31406</strain>
    </source>
</reference>
<dbReference type="InterPro" id="IPR000160">
    <property type="entry name" value="GGDEF_dom"/>
</dbReference>
<dbReference type="NCBIfam" id="TIGR00254">
    <property type="entry name" value="GGDEF"/>
    <property type="match status" value="1"/>
</dbReference>
<proteinExistence type="predicted"/>
<comment type="caution">
    <text evidence="3">The sequence shown here is derived from an EMBL/GenBank/DDBJ whole genome shotgun (WGS) entry which is preliminary data.</text>
</comment>
<sequence>MALLAALVQACIAQYAQSNALPGLNLQALLGLGFNLLLVGLAAWPRVPAHVFQLILIVSGQLWLLSSALLFVRAEIPSATLLVGFLTMALFAFAWLRAPAAATLTLAGYLLLVGPVAAARPLDPPGLLMTGFAATLIWFLSAHGQSLHRAHLRNDALATLAFTDPLTGVLNRRSGRERLDGALRAARAHPQRLAAVLIDIDHFKRVNDSLGHHRGDEILIALADLLERSVTPQDAVIRWGGEEFLLLLAGRDPQDAQALAWQVVRAVRAQRLPGFPPVTVSAGMALASEAEGVPGWLALADARLYAAKDAGRDRVVHQGNRETPHAQAPPS</sequence>
<dbReference type="PANTHER" id="PTHR45138:SF9">
    <property type="entry name" value="DIGUANYLATE CYCLASE DGCM-RELATED"/>
    <property type="match status" value="1"/>
</dbReference>
<feature type="transmembrane region" description="Helical" evidence="1">
    <location>
        <begin position="51"/>
        <end position="72"/>
    </location>
</feature>
<evidence type="ECO:0000313" key="3">
    <source>
        <dbReference type="EMBL" id="GGS42291.1"/>
    </source>
</evidence>
<evidence type="ECO:0000259" key="2">
    <source>
        <dbReference type="PROSITE" id="PS50887"/>
    </source>
</evidence>
<dbReference type="InterPro" id="IPR043128">
    <property type="entry name" value="Rev_trsase/Diguanyl_cyclase"/>
</dbReference>
<keyword evidence="1" id="KW-0472">Membrane</keyword>
<gene>
    <name evidence="3" type="ORF">GCM10008961_36840</name>
</gene>
<keyword evidence="1" id="KW-1133">Transmembrane helix</keyword>
<accession>A0ABQ2SWS0</accession>
<name>A0ABQ2SWS0_9DEIO</name>
<dbReference type="SMART" id="SM00267">
    <property type="entry name" value="GGDEF"/>
    <property type="match status" value="1"/>
</dbReference>
<protein>
    <recommendedName>
        <fullName evidence="2">GGDEF domain-containing protein</fullName>
    </recommendedName>
</protein>
<feature type="transmembrane region" description="Helical" evidence="1">
    <location>
        <begin position="78"/>
        <end position="96"/>
    </location>
</feature>
<dbReference type="InterPro" id="IPR050469">
    <property type="entry name" value="Diguanylate_Cyclase"/>
</dbReference>
<dbReference type="Gene3D" id="3.30.70.270">
    <property type="match status" value="1"/>
</dbReference>
<feature type="domain" description="GGDEF" evidence="2">
    <location>
        <begin position="191"/>
        <end position="320"/>
    </location>
</feature>
<dbReference type="InterPro" id="IPR029787">
    <property type="entry name" value="Nucleotide_cyclase"/>
</dbReference>
<dbReference type="Proteomes" id="UP000620633">
    <property type="component" value="Unassembled WGS sequence"/>
</dbReference>
<evidence type="ECO:0000256" key="1">
    <source>
        <dbReference type="SAM" id="Phobius"/>
    </source>
</evidence>
<keyword evidence="4" id="KW-1185">Reference proteome</keyword>